<evidence type="ECO:0000259" key="1">
    <source>
        <dbReference type="Pfam" id="PF00814"/>
    </source>
</evidence>
<comment type="caution">
    <text evidence="2">The sequence shown here is derived from an EMBL/GenBank/DDBJ whole genome shotgun (WGS) entry which is preliminary data.</text>
</comment>
<dbReference type="Gene3D" id="3.30.420.40">
    <property type="match status" value="2"/>
</dbReference>
<dbReference type="EC" id="2.3.1.234" evidence="2"/>
<dbReference type="SUPFAM" id="SSF53067">
    <property type="entry name" value="Actin-like ATPase domain"/>
    <property type="match status" value="1"/>
</dbReference>
<dbReference type="Pfam" id="PF00814">
    <property type="entry name" value="TsaD"/>
    <property type="match status" value="1"/>
</dbReference>
<feature type="domain" description="Gcp-like" evidence="1">
    <location>
        <begin position="30"/>
        <end position="122"/>
    </location>
</feature>
<keyword evidence="2" id="KW-0808">Transferase</keyword>
<dbReference type="Proteomes" id="UP001165363">
    <property type="component" value="Unassembled WGS sequence"/>
</dbReference>
<dbReference type="GO" id="GO:0061711">
    <property type="term" value="F:tRNA N(6)-L-threonylcarbamoyladenine synthase activity"/>
    <property type="evidence" value="ECO:0007669"/>
    <property type="project" value="UniProtKB-EC"/>
</dbReference>
<keyword evidence="3" id="KW-1185">Reference proteome</keyword>
<organism evidence="2 3">
    <name type="scientific">Sphingomonas alba</name>
    <dbReference type="NCBI Taxonomy" id="2908208"/>
    <lineage>
        <taxon>Bacteria</taxon>
        <taxon>Pseudomonadati</taxon>
        <taxon>Pseudomonadota</taxon>
        <taxon>Alphaproteobacteria</taxon>
        <taxon>Sphingomonadales</taxon>
        <taxon>Sphingomonadaceae</taxon>
        <taxon>Sphingomonas</taxon>
    </lineage>
</organism>
<name>A0ABT0RP26_9SPHN</name>
<dbReference type="EMBL" id="JAMGBD010000002">
    <property type="protein sequence ID" value="MCL6684387.1"/>
    <property type="molecule type" value="Genomic_DNA"/>
</dbReference>
<dbReference type="InterPro" id="IPR043129">
    <property type="entry name" value="ATPase_NBD"/>
</dbReference>
<proteinExistence type="predicted"/>
<accession>A0ABT0RP26</accession>
<protein>
    <submittedName>
        <fullName evidence="2">tRNA (Adenosine(37)-N6)-threonylcarbamoyltransferase complex dimerization subunit type 1 TsaB</fullName>
        <ecNumber evidence="2">2.3.1.234</ecNumber>
    </submittedName>
</protein>
<evidence type="ECO:0000313" key="2">
    <source>
        <dbReference type="EMBL" id="MCL6684387.1"/>
    </source>
</evidence>
<keyword evidence="2" id="KW-0012">Acyltransferase</keyword>
<dbReference type="InterPro" id="IPR022496">
    <property type="entry name" value="T6A_TsaB"/>
</dbReference>
<dbReference type="NCBIfam" id="TIGR03725">
    <property type="entry name" value="T6A_YeaZ"/>
    <property type="match status" value="1"/>
</dbReference>
<sequence length="203" mass="20712">MILAFDTSTPACTVALFAADGSLFASRDEVIGRGHAERLVPLIAEMLDGHLPSQVLVGVGPGSFTGLRIAIAAAQGLAIGWDVPLHGMSSLALLAATAPGDGPVAAALAGGHGELFVQQFRRDHFRSTSDMLNLPASDAASLIEAPLVVGTGAEALVAARGQGEAAPILPSASNALKLPSKLRSLEPKPLYARAPDARPREAA</sequence>
<dbReference type="RefSeq" id="WP_249848800.1">
    <property type="nucleotide sequence ID" value="NZ_JAMGBD010000002.1"/>
</dbReference>
<evidence type="ECO:0000313" key="3">
    <source>
        <dbReference type="Proteomes" id="UP001165363"/>
    </source>
</evidence>
<gene>
    <name evidence="2" type="primary">tsaB</name>
    <name evidence="2" type="ORF">LZ536_10830</name>
</gene>
<reference evidence="2" key="1">
    <citation type="submission" date="2022-05" db="EMBL/GenBank/DDBJ databases">
        <authorList>
            <person name="Jo J.-H."/>
            <person name="Im W.-T."/>
        </authorList>
    </citation>
    <scope>NUCLEOTIDE SEQUENCE</scope>
    <source>
        <strain evidence="2">SE158</strain>
    </source>
</reference>
<dbReference type="InterPro" id="IPR000905">
    <property type="entry name" value="Gcp-like_dom"/>
</dbReference>